<dbReference type="OrthoDB" id="329514at2"/>
<evidence type="ECO:0000313" key="3">
    <source>
        <dbReference type="EMBL" id="QAR31052.1"/>
    </source>
</evidence>
<sequence length="142" mass="15919">MNSLYPILKTFHSYWAFAVVLGSLSLLITSILFFLNKKPISLGLKKISLYTLISFHIQFLVGIALYILSPIVQGAWVNGVAMQSPNRLYTIEHPFMMFTAVILITIANAKLKKSPMIKGTTLAFIALACICFYMIPWTAWLG</sequence>
<feature type="transmembrane region" description="Helical" evidence="1">
    <location>
        <begin position="121"/>
        <end position="140"/>
    </location>
</feature>
<organism evidence="2 4">
    <name type="scientific">Ornithobacterium rhinotracheale</name>
    <dbReference type="NCBI Taxonomy" id="28251"/>
    <lineage>
        <taxon>Bacteria</taxon>
        <taxon>Pseudomonadati</taxon>
        <taxon>Bacteroidota</taxon>
        <taxon>Flavobacteriia</taxon>
        <taxon>Flavobacteriales</taxon>
        <taxon>Weeksellaceae</taxon>
        <taxon>Ornithobacterium</taxon>
    </lineage>
</organism>
<keyword evidence="1" id="KW-0472">Membrane</keyword>
<accession>A0A410JP58</accession>
<feature type="transmembrane region" description="Helical" evidence="1">
    <location>
        <begin position="47"/>
        <end position="68"/>
    </location>
</feature>
<protein>
    <recommendedName>
        <fullName evidence="5">Cytochrome B</fullName>
    </recommendedName>
</protein>
<reference evidence="2 4" key="1">
    <citation type="submission" date="2019-01" db="EMBL/GenBank/DDBJ databases">
        <title>Whole Genome of Ornithobacterium rhinotracheale FARPER-174b.</title>
        <authorList>
            <person name="Tataje-Lavanda L.A."/>
            <person name="Montalvan A."/>
            <person name="Montesinos R."/>
            <person name="Zimic M."/>
            <person name="Fernandez-Sanchez M."/>
            <person name="Fernandez-Diaz M."/>
        </authorList>
    </citation>
    <scope>NUCLEOTIDE SEQUENCE [LARGE SCALE GENOMIC DNA]</scope>
    <source>
        <strain evidence="2 4">FARPER-174b</strain>
    </source>
</reference>
<dbReference type="RefSeq" id="WP_128500418.1">
    <property type="nucleotide sequence ID" value="NZ_CP035107.1"/>
</dbReference>
<evidence type="ECO:0000313" key="2">
    <source>
        <dbReference type="EMBL" id="QAR29902.1"/>
    </source>
</evidence>
<evidence type="ECO:0000256" key="1">
    <source>
        <dbReference type="SAM" id="Phobius"/>
    </source>
</evidence>
<dbReference type="EMBL" id="CP035107">
    <property type="protein sequence ID" value="QAR29902.1"/>
    <property type="molecule type" value="Genomic_DNA"/>
</dbReference>
<gene>
    <name evidence="2" type="ORF">EQP59_00270</name>
    <name evidence="3" type="ORF">EQP59_06755</name>
</gene>
<evidence type="ECO:0008006" key="5">
    <source>
        <dbReference type="Google" id="ProtNLM"/>
    </source>
</evidence>
<dbReference type="AlphaFoldDB" id="A0A410JP58"/>
<dbReference type="EMBL" id="CP035107">
    <property type="protein sequence ID" value="QAR31052.1"/>
    <property type="molecule type" value="Genomic_DNA"/>
</dbReference>
<proteinExistence type="predicted"/>
<feature type="transmembrane region" description="Helical" evidence="1">
    <location>
        <begin position="12"/>
        <end position="35"/>
    </location>
</feature>
<feature type="transmembrane region" description="Helical" evidence="1">
    <location>
        <begin position="88"/>
        <end position="109"/>
    </location>
</feature>
<keyword evidence="1" id="KW-1133">Transmembrane helix</keyword>
<keyword evidence="1" id="KW-0812">Transmembrane</keyword>
<name>A0A410JP58_ORNRH</name>
<evidence type="ECO:0000313" key="4">
    <source>
        <dbReference type="Proteomes" id="UP000287701"/>
    </source>
</evidence>
<dbReference type="Proteomes" id="UP000287701">
    <property type="component" value="Chromosome"/>
</dbReference>